<keyword evidence="2" id="KW-1185">Reference proteome</keyword>
<evidence type="ECO:0000313" key="1">
    <source>
        <dbReference type="EMBL" id="GAA3853548.1"/>
    </source>
</evidence>
<evidence type="ECO:0000313" key="2">
    <source>
        <dbReference type="Proteomes" id="UP001501624"/>
    </source>
</evidence>
<reference evidence="2" key="1">
    <citation type="journal article" date="2019" name="Int. J. Syst. Evol. Microbiol.">
        <title>The Global Catalogue of Microorganisms (GCM) 10K type strain sequencing project: providing services to taxonomists for standard genome sequencing and annotation.</title>
        <authorList>
            <consortium name="The Broad Institute Genomics Platform"/>
            <consortium name="The Broad Institute Genome Sequencing Center for Infectious Disease"/>
            <person name="Wu L."/>
            <person name="Ma J."/>
        </authorList>
    </citation>
    <scope>NUCLEOTIDE SEQUENCE [LARGE SCALE GENOMIC DNA]</scope>
    <source>
        <strain evidence="2">JCM 17017</strain>
    </source>
</reference>
<sequence length="158" mass="17172">MTPAAGADVGVQLLGGRDVHFWFRATGFDALPVGPWLRTKPSTPVLDTGGYRSAIEAGDPDQRRLFTSCDDDTVTWPDGTREHVDAIILATGFRPAFPYLRGLGALDSTGAPRQRRGLSTTHRGLGYVGLEWQRSFASATIRGVGRDAEYLVSRLLRA</sequence>
<accession>A0ABP7JSU7</accession>
<proteinExistence type="predicted"/>
<evidence type="ECO:0008006" key="3">
    <source>
        <dbReference type="Google" id="ProtNLM"/>
    </source>
</evidence>
<protein>
    <recommendedName>
        <fullName evidence="3">Flavoprotein involved in K+ transport</fullName>
    </recommendedName>
</protein>
<organism evidence="1 2">
    <name type="scientific">Amycolatopsis tucumanensis</name>
    <dbReference type="NCBI Taxonomy" id="401106"/>
    <lineage>
        <taxon>Bacteria</taxon>
        <taxon>Bacillati</taxon>
        <taxon>Actinomycetota</taxon>
        <taxon>Actinomycetes</taxon>
        <taxon>Pseudonocardiales</taxon>
        <taxon>Pseudonocardiaceae</taxon>
        <taxon>Amycolatopsis</taxon>
    </lineage>
</organism>
<dbReference type="SUPFAM" id="SSF51905">
    <property type="entry name" value="FAD/NAD(P)-binding domain"/>
    <property type="match status" value="1"/>
</dbReference>
<dbReference type="Proteomes" id="UP001501624">
    <property type="component" value="Unassembled WGS sequence"/>
</dbReference>
<gene>
    <name evidence="1" type="ORF">GCM10022380_84320</name>
</gene>
<dbReference type="InterPro" id="IPR036188">
    <property type="entry name" value="FAD/NAD-bd_sf"/>
</dbReference>
<dbReference type="EMBL" id="BAABCM010000022">
    <property type="protein sequence ID" value="GAA3853548.1"/>
    <property type="molecule type" value="Genomic_DNA"/>
</dbReference>
<name>A0ABP7JSU7_9PSEU</name>
<comment type="caution">
    <text evidence="1">The sequence shown here is derived from an EMBL/GenBank/DDBJ whole genome shotgun (WGS) entry which is preliminary data.</text>
</comment>
<dbReference type="Gene3D" id="3.50.50.60">
    <property type="entry name" value="FAD/NAD(P)-binding domain"/>
    <property type="match status" value="1"/>
</dbReference>